<name>A0A0E9SWU7_ANGAN</name>
<sequence length="24" mass="2674">MEDLAGLPLDPPHDWTHLFGPSVE</sequence>
<reference evidence="2" key="1">
    <citation type="submission" date="2014-11" db="EMBL/GenBank/DDBJ databases">
        <authorList>
            <person name="Amaro Gonzalez C."/>
        </authorList>
    </citation>
    <scope>NUCLEOTIDE SEQUENCE</scope>
</reference>
<feature type="region of interest" description="Disordered" evidence="1">
    <location>
        <begin position="1"/>
        <end position="24"/>
    </location>
</feature>
<reference evidence="2" key="2">
    <citation type="journal article" date="2015" name="Fish Shellfish Immunol.">
        <title>Early steps in the European eel (Anguilla anguilla)-Vibrio vulnificus interaction in the gills: Role of the RtxA13 toxin.</title>
        <authorList>
            <person name="Callol A."/>
            <person name="Pajuelo D."/>
            <person name="Ebbesson L."/>
            <person name="Teles M."/>
            <person name="MacKenzie S."/>
            <person name="Amaro C."/>
        </authorList>
    </citation>
    <scope>NUCLEOTIDE SEQUENCE</scope>
</reference>
<dbReference type="AlphaFoldDB" id="A0A0E9SWU7"/>
<dbReference type="EMBL" id="GBXM01062831">
    <property type="protein sequence ID" value="JAH45746.1"/>
    <property type="molecule type" value="Transcribed_RNA"/>
</dbReference>
<evidence type="ECO:0000313" key="2">
    <source>
        <dbReference type="EMBL" id="JAH45746.1"/>
    </source>
</evidence>
<protein>
    <submittedName>
        <fullName evidence="2">Uncharacterized protein</fullName>
    </submittedName>
</protein>
<proteinExistence type="predicted"/>
<organism evidence="2">
    <name type="scientific">Anguilla anguilla</name>
    <name type="common">European freshwater eel</name>
    <name type="synonym">Muraena anguilla</name>
    <dbReference type="NCBI Taxonomy" id="7936"/>
    <lineage>
        <taxon>Eukaryota</taxon>
        <taxon>Metazoa</taxon>
        <taxon>Chordata</taxon>
        <taxon>Craniata</taxon>
        <taxon>Vertebrata</taxon>
        <taxon>Euteleostomi</taxon>
        <taxon>Actinopterygii</taxon>
        <taxon>Neopterygii</taxon>
        <taxon>Teleostei</taxon>
        <taxon>Anguilliformes</taxon>
        <taxon>Anguillidae</taxon>
        <taxon>Anguilla</taxon>
    </lineage>
</organism>
<accession>A0A0E9SWU7</accession>
<evidence type="ECO:0000256" key="1">
    <source>
        <dbReference type="SAM" id="MobiDB-lite"/>
    </source>
</evidence>